<gene>
    <name evidence="2" type="primary">pol</name>
    <name evidence="2" type="ORF">CR513_12336</name>
</gene>
<dbReference type="InterPro" id="IPR043502">
    <property type="entry name" value="DNA/RNA_pol_sf"/>
</dbReference>
<evidence type="ECO:0000313" key="3">
    <source>
        <dbReference type="Proteomes" id="UP000257109"/>
    </source>
</evidence>
<organism evidence="2 3">
    <name type="scientific">Mucuna pruriens</name>
    <name type="common">Velvet bean</name>
    <name type="synonym">Dolichos pruriens</name>
    <dbReference type="NCBI Taxonomy" id="157652"/>
    <lineage>
        <taxon>Eukaryota</taxon>
        <taxon>Viridiplantae</taxon>
        <taxon>Streptophyta</taxon>
        <taxon>Embryophyta</taxon>
        <taxon>Tracheophyta</taxon>
        <taxon>Spermatophyta</taxon>
        <taxon>Magnoliopsida</taxon>
        <taxon>eudicotyledons</taxon>
        <taxon>Gunneridae</taxon>
        <taxon>Pentapetalae</taxon>
        <taxon>rosids</taxon>
        <taxon>fabids</taxon>
        <taxon>Fabales</taxon>
        <taxon>Fabaceae</taxon>
        <taxon>Papilionoideae</taxon>
        <taxon>50 kb inversion clade</taxon>
        <taxon>NPAAA clade</taxon>
        <taxon>indigoferoid/millettioid clade</taxon>
        <taxon>Phaseoleae</taxon>
        <taxon>Mucuna</taxon>
    </lineage>
</organism>
<dbReference type="Pfam" id="PF00078">
    <property type="entry name" value="RVT_1"/>
    <property type="match status" value="1"/>
</dbReference>
<accession>A0A371HMI1</accession>
<evidence type="ECO:0000259" key="1">
    <source>
        <dbReference type="Pfam" id="PF00078"/>
    </source>
</evidence>
<feature type="non-terminal residue" evidence="2">
    <location>
        <position position="1"/>
    </location>
</feature>
<evidence type="ECO:0000313" key="2">
    <source>
        <dbReference type="EMBL" id="RDY03998.1"/>
    </source>
</evidence>
<feature type="domain" description="Reverse transcriptase" evidence="1">
    <location>
        <begin position="6"/>
        <end position="58"/>
    </location>
</feature>
<proteinExistence type="predicted"/>
<dbReference type="STRING" id="157652.A0A371HMI1"/>
<keyword evidence="3" id="KW-1185">Reference proteome</keyword>
<dbReference type="InterPro" id="IPR000477">
    <property type="entry name" value="RT_dom"/>
</dbReference>
<dbReference type="SUPFAM" id="SSF56672">
    <property type="entry name" value="DNA/RNA polymerases"/>
    <property type="match status" value="1"/>
</dbReference>
<dbReference type="EMBL" id="QJKJ01002163">
    <property type="protein sequence ID" value="RDY03998.1"/>
    <property type="molecule type" value="Genomic_DNA"/>
</dbReference>
<dbReference type="Gene3D" id="3.30.70.270">
    <property type="match status" value="1"/>
</dbReference>
<dbReference type="Proteomes" id="UP000257109">
    <property type="component" value="Unassembled WGS sequence"/>
</dbReference>
<sequence length="150" mass="17620">MKVCRNFYDDFFIFGPSFDKCLCNLDLVLKRCRNTNLVLNWEKCQFMVQECIILGHKVFLKEIEVDLAKVEVIAKLLDKDIEFEFSNACLKAFELLKEKFTSALVDTKPHLIKWVLLLQEFDLEIKIKRDRELSGRPLVLPRPEGYATCK</sequence>
<comment type="caution">
    <text evidence="2">The sequence shown here is derived from an EMBL/GenBank/DDBJ whole genome shotgun (WGS) entry which is preliminary data.</text>
</comment>
<dbReference type="OrthoDB" id="1709213at2759"/>
<dbReference type="InterPro" id="IPR043128">
    <property type="entry name" value="Rev_trsase/Diguanyl_cyclase"/>
</dbReference>
<reference evidence="2" key="1">
    <citation type="submission" date="2018-05" db="EMBL/GenBank/DDBJ databases">
        <title>Draft genome of Mucuna pruriens seed.</title>
        <authorList>
            <person name="Nnadi N.E."/>
            <person name="Vos R."/>
            <person name="Hasami M.H."/>
            <person name="Devisetty U.K."/>
            <person name="Aguiy J.C."/>
        </authorList>
    </citation>
    <scope>NUCLEOTIDE SEQUENCE [LARGE SCALE GENOMIC DNA]</scope>
    <source>
        <strain evidence="2">JCA_2017</strain>
    </source>
</reference>
<name>A0A371HMI1_MUCPR</name>
<dbReference type="AlphaFoldDB" id="A0A371HMI1"/>
<protein>
    <submittedName>
        <fullName evidence="2">Retrovirus-related Pol polyprotein from transposon 17.6</fullName>
    </submittedName>
</protein>